<organism evidence="1 2">
    <name type="scientific">Streptomyces daghestanicus</name>
    <dbReference type="NCBI Taxonomy" id="66885"/>
    <lineage>
        <taxon>Bacteria</taxon>
        <taxon>Bacillati</taxon>
        <taxon>Actinomycetota</taxon>
        <taxon>Actinomycetes</taxon>
        <taxon>Kitasatosporales</taxon>
        <taxon>Streptomycetaceae</taxon>
        <taxon>Streptomyces</taxon>
    </lineage>
</organism>
<reference evidence="1" key="1">
    <citation type="submission" date="2024-05" db="EMBL/GenBank/DDBJ databases">
        <title>Whole genome shotgun sequence of Streptomyces daghestanicus NBRC 12762.</title>
        <authorList>
            <person name="Komaki H."/>
            <person name="Tamura T."/>
        </authorList>
    </citation>
    <scope>NUCLEOTIDE SEQUENCE</scope>
    <source>
        <strain evidence="1">NBRC 12762</strain>
    </source>
</reference>
<evidence type="ECO:0000313" key="2">
    <source>
        <dbReference type="Proteomes" id="UP001052655"/>
    </source>
</evidence>
<dbReference type="EMBL" id="BNDX01000002">
    <property type="protein sequence ID" value="GHI29064.1"/>
    <property type="molecule type" value="Genomic_DNA"/>
</dbReference>
<comment type="caution">
    <text evidence="1">The sequence shown here is derived from an EMBL/GenBank/DDBJ whole genome shotgun (WGS) entry which is preliminary data.</text>
</comment>
<protein>
    <submittedName>
        <fullName evidence="1">Uncharacterized protein</fullName>
    </submittedName>
</protein>
<evidence type="ECO:0000313" key="1">
    <source>
        <dbReference type="EMBL" id="GHI29064.1"/>
    </source>
</evidence>
<name>A0ABQ3PVL7_9ACTN</name>
<proteinExistence type="predicted"/>
<sequence>MTSMTEPDGVLIAFAGGDTADRQVLARRLTDTVVQRGARATVLDGPAVPAGLRAALVLQVTGGPRGAEPIVVPPGEPDPLDHLLRELERRGLPPASAAAYSPDEEDEVARRLEALGYID</sequence>
<accession>A0ABQ3PVL7</accession>
<gene>
    <name evidence="1" type="ORF">Sdagh_07940</name>
</gene>
<dbReference type="Proteomes" id="UP001052655">
    <property type="component" value="Unassembled WGS sequence"/>
</dbReference>
<keyword evidence="2" id="KW-1185">Reference proteome</keyword>